<evidence type="ECO:0000313" key="5">
    <source>
        <dbReference type="Proteomes" id="UP000315496"/>
    </source>
</evidence>
<dbReference type="VEuPathDB" id="GiardiaDB:GMRT_14198"/>
<feature type="region of interest" description="Disordered" evidence="2">
    <location>
        <begin position="355"/>
        <end position="380"/>
    </location>
</feature>
<dbReference type="Pfam" id="PF12796">
    <property type="entry name" value="Ank_2"/>
    <property type="match status" value="3"/>
</dbReference>
<name>A0A4Z1T834_GIAMU</name>
<sequence length="995" mass="109794">MRSNEFKAKYETLEHIGSGRRSEVYKVRDKKTGEILACKEIPCDATEAKRLEAKFSLLARLYHKSVVEYHETFYDPAQGCLRLIMQWCDKQDLQSLAESLHEQGRTFTDQQLWSITAQVLDAITYLHISERLIHGRIQPSHILVGSDFSVTIIGLEGCQRLSEAKPGLVGIASYAPPEVFRGLPYSPAADIWATACTMYEAITFQTLFLALTPDAVLTAIQRFNGSELQNMKASSEYRNFLRSMLVTDSARRPDVTALTQNPSLARYMTDAITDSVLVEPKANVEQNTMQSMMCTSSVVPGVPQFPVDKRRFLCGATDSTFDQSVYSPFPRQEQPTEIQSSVVLHSAQQSAIIRSSGPTVRGTSTPSRRDQTPRPMEGWTDSQAIGLVPFDGNMTGRSTTPHHQVPDFLENISAIENIDEWQPSICGSMHVSPLKSMTPRAQSSRSHHKCTSSEVPIDITASYTGGNKGGRNLEVSSFTESDLLSKPICARQRVMRIDGSQTGVSGPLAFDGDNVAPLGIEYPGARSQSSPCQMYPHMSIGCVPTEKQNEFGGTYQPNYLRAGTPQGTTMDSLRSGSAKKVYKMDYVRTINEQTAQRKKAKNSASMPTLIDRTIHDLSESEPMDLTRGPSGYEIKFPDSDITRLNYKVTVPQVSRPNLDLGDNTQFQQSALTFIDDDDFVLEGGRVHRGLSRSMVNGNASFLTVSEILRDDKPSYTGLMKAVIQNDLKAVKDLVKTEFGQTVLNGQTALMIAASLGHTKCVRELFPKEGGMRRRNGTTALMEAVKKQHMEIVKILIKKEGGMRRTDGWSCLMFCAQYNLVDLAKLFAPKEMRLQTLSGVTALMIATEHNNNEVAQLLISKEAGLSAVNGWTALMSACENNNTALAEKLASKEAGGVKTDGWTAMMSAARHGNKRLVQLLRKKEAKCVKNDGSCALMWAASEGHREIVQLLAPDERDICTVSGKTACDFAREAGHLDLIPLLSNESGKKRSQSKKK</sequence>
<evidence type="ECO:0000313" key="4">
    <source>
        <dbReference type="EMBL" id="TNJ30263.1"/>
    </source>
</evidence>
<dbReference type="SUPFAM" id="SSF56112">
    <property type="entry name" value="Protein kinase-like (PK-like)"/>
    <property type="match status" value="1"/>
</dbReference>
<dbReference type="Pfam" id="PF00069">
    <property type="entry name" value="Pkinase"/>
    <property type="match status" value="1"/>
</dbReference>
<dbReference type="GO" id="GO:0005524">
    <property type="term" value="F:ATP binding"/>
    <property type="evidence" value="ECO:0007669"/>
    <property type="project" value="InterPro"/>
</dbReference>
<proteinExistence type="predicted"/>
<dbReference type="PANTHER" id="PTHR24120">
    <property type="entry name" value="GH07239P"/>
    <property type="match status" value="1"/>
</dbReference>
<dbReference type="Gene3D" id="1.10.510.10">
    <property type="entry name" value="Transferase(Phosphotransferase) domain 1"/>
    <property type="match status" value="1"/>
</dbReference>
<dbReference type="PANTHER" id="PTHR24120:SF4">
    <property type="entry name" value="GH07239P"/>
    <property type="match status" value="1"/>
</dbReference>
<dbReference type="OrthoDB" id="10252354at2759"/>
<dbReference type="Proteomes" id="UP000315496">
    <property type="component" value="Chromosome 1"/>
</dbReference>
<keyword evidence="4" id="KW-0808">Transferase</keyword>
<dbReference type="InterPro" id="IPR011009">
    <property type="entry name" value="Kinase-like_dom_sf"/>
</dbReference>
<dbReference type="GO" id="GO:0004672">
    <property type="term" value="F:protein kinase activity"/>
    <property type="evidence" value="ECO:0007669"/>
    <property type="project" value="InterPro"/>
</dbReference>
<evidence type="ECO:0000259" key="3">
    <source>
        <dbReference type="PROSITE" id="PS50011"/>
    </source>
</evidence>
<keyword evidence="4" id="KW-0418">Kinase</keyword>
<evidence type="ECO:0000256" key="2">
    <source>
        <dbReference type="SAM" id="MobiDB-lite"/>
    </source>
</evidence>
<dbReference type="Gene3D" id="3.30.200.20">
    <property type="entry name" value="Phosphorylase Kinase, domain 1"/>
    <property type="match status" value="1"/>
</dbReference>
<comment type="caution">
    <text evidence="4">The sequence shown here is derived from an EMBL/GenBank/DDBJ whole genome shotgun (WGS) entry which is preliminary data.</text>
</comment>
<dbReference type="PROSITE" id="PS50297">
    <property type="entry name" value="ANK_REP_REGION"/>
    <property type="match status" value="2"/>
</dbReference>
<dbReference type="Gene3D" id="1.25.40.20">
    <property type="entry name" value="Ankyrin repeat-containing domain"/>
    <property type="match status" value="2"/>
</dbReference>
<dbReference type="InterPro" id="IPR036770">
    <property type="entry name" value="Ankyrin_rpt-contain_sf"/>
</dbReference>
<protein>
    <submittedName>
        <fullName evidence="4">Kinase, NEK</fullName>
    </submittedName>
</protein>
<dbReference type="PROSITE" id="PS50088">
    <property type="entry name" value="ANK_REPEAT"/>
    <property type="match status" value="2"/>
</dbReference>
<dbReference type="InterPro" id="IPR002110">
    <property type="entry name" value="Ankyrin_rpt"/>
</dbReference>
<reference evidence="4 5" key="1">
    <citation type="submission" date="2019-05" db="EMBL/GenBank/DDBJ databases">
        <title>The compact genome of Giardia muris reveals important steps in the evolution of intestinal protozoan parasites.</title>
        <authorList>
            <person name="Xu F."/>
            <person name="Jimenez-Gonzalez A."/>
            <person name="Einarsson E."/>
            <person name="Astvaldsson A."/>
            <person name="Peirasmaki D."/>
            <person name="Eckmann L."/>
            <person name="Andersson J.O."/>
            <person name="Svard S.G."/>
            <person name="Jerlstrom-Hultqvist J."/>
        </authorList>
    </citation>
    <scope>NUCLEOTIDE SEQUENCE [LARGE SCALE GENOMIC DNA]</scope>
    <source>
        <strain evidence="4 5">Roberts-Thomson</strain>
    </source>
</reference>
<dbReference type="EMBL" id="VDLU01000001">
    <property type="protein sequence ID" value="TNJ30263.1"/>
    <property type="molecule type" value="Genomic_DNA"/>
</dbReference>
<organism evidence="4 5">
    <name type="scientific">Giardia muris</name>
    <dbReference type="NCBI Taxonomy" id="5742"/>
    <lineage>
        <taxon>Eukaryota</taxon>
        <taxon>Metamonada</taxon>
        <taxon>Diplomonadida</taxon>
        <taxon>Hexamitidae</taxon>
        <taxon>Giardiinae</taxon>
        <taxon>Giardia</taxon>
    </lineage>
</organism>
<dbReference type="AlphaFoldDB" id="A0A4Z1T834"/>
<dbReference type="SMART" id="SM00248">
    <property type="entry name" value="ANK"/>
    <property type="match status" value="9"/>
</dbReference>
<feature type="repeat" description="ANK" evidence="1">
    <location>
        <begin position="837"/>
        <end position="869"/>
    </location>
</feature>
<keyword evidence="1" id="KW-0040">ANK repeat</keyword>
<dbReference type="SUPFAM" id="SSF48403">
    <property type="entry name" value="Ankyrin repeat"/>
    <property type="match status" value="1"/>
</dbReference>
<evidence type="ECO:0000256" key="1">
    <source>
        <dbReference type="PROSITE-ProRule" id="PRU00023"/>
    </source>
</evidence>
<dbReference type="InterPro" id="IPR000719">
    <property type="entry name" value="Prot_kinase_dom"/>
</dbReference>
<accession>A0A4Z1T834</accession>
<feature type="domain" description="Protein kinase" evidence="3">
    <location>
        <begin position="10"/>
        <end position="264"/>
    </location>
</feature>
<keyword evidence="5" id="KW-1185">Reference proteome</keyword>
<feature type="repeat" description="ANK" evidence="1">
    <location>
        <begin position="775"/>
        <end position="807"/>
    </location>
</feature>
<feature type="compositionally biased region" description="Polar residues" evidence="2">
    <location>
        <begin position="355"/>
        <end position="366"/>
    </location>
</feature>
<dbReference type="PROSITE" id="PS50011">
    <property type="entry name" value="PROTEIN_KINASE_DOM"/>
    <property type="match status" value="1"/>
</dbReference>
<gene>
    <name evidence="4" type="ORF">GMRT_14198</name>
</gene>